<comment type="subcellular location">
    <subcellularLocation>
        <location evidence="1">Membrane</location>
        <topology evidence="1">Multi-pass membrane protein</topology>
    </subcellularLocation>
</comment>
<dbReference type="GO" id="GO:0005283">
    <property type="term" value="F:amino acid:sodium symporter activity"/>
    <property type="evidence" value="ECO:0007669"/>
    <property type="project" value="TreeGrafter"/>
</dbReference>
<evidence type="ECO:0000313" key="8">
    <source>
        <dbReference type="EnsemblMetazoa" id="BGLB021154-PA"/>
    </source>
</evidence>
<dbReference type="KEGG" id="bgt:106077076"/>
<gene>
    <name evidence="8" type="primary">106077076</name>
</gene>
<keyword evidence="5 7" id="KW-0472">Membrane</keyword>
<keyword evidence="3 7" id="KW-0812">Transmembrane</keyword>
<feature type="transmembrane region" description="Helical" evidence="7">
    <location>
        <begin position="41"/>
        <end position="62"/>
    </location>
</feature>
<protein>
    <submittedName>
        <fullName evidence="8">Uncharacterized protein</fullName>
    </submittedName>
</protein>
<dbReference type="GO" id="GO:0089718">
    <property type="term" value="P:amino acid import across plasma membrane"/>
    <property type="evidence" value="ECO:0007669"/>
    <property type="project" value="TreeGrafter"/>
</dbReference>
<dbReference type="GO" id="GO:0015187">
    <property type="term" value="F:glycine transmembrane transporter activity"/>
    <property type="evidence" value="ECO:0007669"/>
    <property type="project" value="TreeGrafter"/>
</dbReference>
<dbReference type="STRING" id="6526.A0A2C9KLQ4"/>
<dbReference type="AlphaFoldDB" id="A0A2C9KLQ4"/>
<dbReference type="Pfam" id="PF00209">
    <property type="entry name" value="SNF"/>
    <property type="match status" value="1"/>
</dbReference>
<dbReference type="PROSITE" id="PS50267">
    <property type="entry name" value="NA_NEUROTRAN_SYMP_3"/>
    <property type="match status" value="1"/>
</dbReference>
<dbReference type="GO" id="GO:0046872">
    <property type="term" value="F:metal ion binding"/>
    <property type="evidence" value="ECO:0007669"/>
    <property type="project" value="UniProtKB-KW"/>
</dbReference>
<keyword evidence="4 7" id="KW-1133">Transmembrane helix</keyword>
<proteinExistence type="predicted"/>
<dbReference type="InterPro" id="IPR000175">
    <property type="entry name" value="Na/ntran_symport"/>
</dbReference>
<dbReference type="PRINTS" id="PR00176">
    <property type="entry name" value="NANEUSMPORT"/>
</dbReference>
<dbReference type="EnsemblMetazoa" id="BGLB021154-RA">
    <property type="protein sequence ID" value="BGLB021154-PA"/>
    <property type="gene ID" value="BGLB021154"/>
</dbReference>
<evidence type="ECO:0000256" key="7">
    <source>
        <dbReference type="SAM" id="Phobius"/>
    </source>
</evidence>
<evidence type="ECO:0000256" key="5">
    <source>
        <dbReference type="ARBA" id="ARBA00023136"/>
    </source>
</evidence>
<feature type="transmembrane region" description="Helical" evidence="7">
    <location>
        <begin position="6"/>
        <end position="29"/>
    </location>
</feature>
<dbReference type="SUPFAM" id="SSF161070">
    <property type="entry name" value="SNF-like"/>
    <property type="match status" value="1"/>
</dbReference>
<dbReference type="PANTHER" id="PTHR11616">
    <property type="entry name" value="SODIUM/CHLORIDE DEPENDENT TRANSPORTER"/>
    <property type="match status" value="1"/>
</dbReference>
<sequence>MVQVWVAAAGQMFFSLGVSFGGIIMFGSYNKFTNKVYSDSLLISLTDMITSIIAGFVVFTAFGGMAKATGRKVSEVAKSGYGMAFVVYPEALSNLPPSQLWSVLFFFMLFTLGLDSEFGMLETVITCIQDEFPKLKKYKTYICIGLSCACFLMALPCTCP</sequence>
<evidence type="ECO:0000256" key="3">
    <source>
        <dbReference type="ARBA" id="ARBA00022692"/>
    </source>
</evidence>
<feature type="transmembrane region" description="Helical" evidence="7">
    <location>
        <begin position="100"/>
        <end position="118"/>
    </location>
</feature>
<keyword evidence="6" id="KW-0915">Sodium</keyword>
<dbReference type="InterPro" id="IPR037272">
    <property type="entry name" value="SNS_sf"/>
</dbReference>
<feature type="binding site" evidence="6">
    <location>
        <position position="15"/>
    </location>
    <ligand>
        <name>Na(+)</name>
        <dbReference type="ChEBI" id="CHEBI:29101"/>
        <label>1</label>
    </ligand>
</feature>
<organism evidence="8 9">
    <name type="scientific">Biomphalaria glabrata</name>
    <name type="common">Bloodfluke planorb</name>
    <name type="synonym">Freshwater snail</name>
    <dbReference type="NCBI Taxonomy" id="6526"/>
    <lineage>
        <taxon>Eukaryota</taxon>
        <taxon>Metazoa</taxon>
        <taxon>Spiralia</taxon>
        <taxon>Lophotrochozoa</taxon>
        <taxon>Mollusca</taxon>
        <taxon>Gastropoda</taxon>
        <taxon>Heterobranchia</taxon>
        <taxon>Euthyneura</taxon>
        <taxon>Panpulmonata</taxon>
        <taxon>Hygrophila</taxon>
        <taxon>Lymnaeoidea</taxon>
        <taxon>Planorbidae</taxon>
        <taxon>Biomphalaria</taxon>
    </lineage>
</organism>
<evidence type="ECO:0000256" key="1">
    <source>
        <dbReference type="ARBA" id="ARBA00004141"/>
    </source>
</evidence>
<evidence type="ECO:0000313" key="9">
    <source>
        <dbReference type="Proteomes" id="UP000076420"/>
    </source>
</evidence>
<dbReference type="Proteomes" id="UP000076420">
    <property type="component" value="Unassembled WGS sequence"/>
</dbReference>
<dbReference type="VEuPathDB" id="VectorBase:BGLB021154"/>
<accession>A0A2C9KLQ4</accession>
<keyword evidence="2" id="KW-0813">Transport</keyword>
<feature type="binding site" evidence="6">
    <location>
        <position position="116"/>
    </location>
    <ligand>
        <name>Na(+)</name>
        <dbReference type="ChEBI" id="CHEBI:29101"/>
        <label>1</label>
    </ligand>
</feature>
<evidence type="ECO:0000256" key="2">
    <source>
        <dbReference type="ARBA" id="ARBA00022448"/>
    </source>
</evidence>
<feature type="binding site" evidence="6">
    <location>
        <position position="115"/>
    </location>
    <ligand>
        <name>Na(+)</name>
        <dbReference type="ChEBI" id="CHEBI:29101"/>
        <label>1</label>
    </ligand>
</feature>
<feature type="binding site" evidence="6">
    <location>
        <position position="112"/>
    </location>
    <ligand>
        <name>Na(+)</name>
        <dbReference type="ChEBI" id="CHEBI:29101"/>
        <label>1</label>
    </ligand>
</feature>
<feature type="transmembrane region" description="Helical" evidence="7">
    <location>
        <begin position="138"/>
        <end position="155"/>
    </location>
</feature>
<keyword evidence="6" id="KW-0479">Metal-binding</keyword>
<dbReference type="GO" id="GO:0015179">
    <property type="term" value="F:L-amino acid transmembrane transporter activity"/>
    <property type="evidence" value="ECO:0007669"/>
    <property type="project" value="TreeGrafter"/>
</dbReference>
<reference evidence="8" key="1">
    <citation type="submission" date="2020-05" db="UniProtKB">
        <authorList>
            <consortium name="EnsemblMetazoa"/>
        </authorList>
    </citation>
    <scope>IDENTIFICATION</scope>
    <source>
        <strain evidence="8">BB02</strain>
    </source>
</reference>
<dbReference type="PANTHER" id="PTHR11616:SF236">
    <property type="entry name" value="TRANSPORTER"/>
    <property type="match status" value="1"/>
</dbReference>
<dbReference type="GO" id="GO:0005886">
    <property type="term" value="C:plasma membrane"/>
    <property type="evidence" value="ECO:0007669"/>
    <property type="project" value="TreeGrafter"/>
</dbReference>
<evidence type="ECO:0000256" key="4">
    <source>
        <dbReference type="ARBA" id="ARBA00022989"/>
    </source>
</evidence>
<evidence type="ECO:0000256" key="6">
    <source>
        <dbReference type="PIRSR" id="PIRSR600175-1"/>
    </source>
</evidence>
<name>A0A2C9KLQ4_BIOGL</name>